<dbReference type="SUPFAM" id="SSF52058">
    <property type="entry name" value="L domain-like"/>
    <property type="match status" value="1"/>
</dbReference>
<proteinExistence type="predicted"/>
<dbReference type="InterPro" id="IPR027417">
    <property type="entry name" value="P-loop_NTPase"/>
</dbReference>
<dbReference type="InterPro" id="IPR041118">
    <property type="entry name" value="Rx_N"/>
</dbReference>
<evidence type="ECO:0000259" key="4">
    <source>
        <dbReference type="Pfam" id="PF00931"/>
    </source>
</evidence>
<keyword evidence="8" id="KW-1185">Reference proteome</keyword>
<dbReference type="FunFam" id="1.10.10.10:FF:000322">
    <property type="entry name" value="Probable disease resistance protein At1g63360"/>
    <property type="match status" value="1"/>
</dbReference>
<dbReference type="Pfam" id="PF18052">
    <property type="entry name" value="Rx_N"/>
    <property type="match status" value="1"/>
</dbReference>
<keyword evidence="2" id="KW-0547">Nucleotide-binding</keyword>
<dbReference type="InterPro" id="IPR032675">
    <property type="entry name" value="LRR_dom_sf"/>
</dbReference>
<dbReference type="Proteomes" id="UP001370490">
    <property type="component" value="Unassembled WGS sequence"/>
</dbReference>
<feature type="domain" description="NB-ARC" evidence="4">
    <location>
        <begin position="181"/>
        <end position="352"/>
    </location>
</feature>
<gene>
    <name evidence="7" type="ORF">RJ641_013916</name>
</gene>
<dbReference type="Pfam" id="PF23559">
    <property type="entry name" value="WHD_DRP"/>
    <property type="match status" value="1"/>
</dbReference>
<dbReference type="InterPro" id="IPR042197">
    <property type="entry name" value="Apaf_helical"/>
</dbReference>
<protein>
    <submittedName>
        <fullName evidence="7">Rx, N-terminal</fullName>
    </submittedName>
</protein>
<feature type="domain" description="Disease resistance protein winged helix" evidence="6">
    <location>
        <begin position="449"/>
        <end position="523"/>
    </location>
</feature>
<dbReference type="Gene3D" id="3.40.50.300">
    <property type="entry name" value="P-loop containing nucleotide triphosphate hydrolases"/>
    <property type="match status" value="1"/>
</dbReference>
<dbReference type="EMBL" id="JBAMMX010000002">
    <property type="protein sequence ID" value="KAK6946372.1"/>
    <property type="molecule type" value="Genomic_DNA"/>
</dbReference>
<dbReference type="FunFam" id="3.40.50.300:FF:001091">
    <property type="entry name" value="Probable disease resistance protein At1g61300"/>
    <property type="match status" value="1"/>
</dbReference>
<sequence length="837" mass="95238">MADTVVQSVVSNVLGRISDQLISEVKFLQGVADQVRSLEDELKWVQSFLRYADASYDQGDERLHTWVADFREIAYDAEDAIDTYIFRVAFIKNRRGSFRGFLKRLTGIFKEIKYTYQVGLQIKSINGRIADIRNRLPTYGITTSMGGNGQPCSLADGRKHRPGRRHSYANEEEEDVVGLDEDINKLVQELTNIQSHSRIVSIVGIGGSGKTTLARKVYNHSHVKRHFDCSAWISISQEWRARDIFTNILTQISSLSKEERELIEKMTHDELVLKVQNHLKEKLYLLVLDDIWKNEAWDELKPSFPSGILGSKHLLTTRIKDVALHADPNCFLHMPRSLKNIEAWELLSKKVKRVIGEGTSQQVTVFCKLGKEMVKKCGGLPLAIVVLGGLLATRTTIQEWEKLSQNISSQLRKAGKGSHQHHGEVLTVLALSYNDLPYHLKSCFLYLGLFPEDFEIRARRLIRMWIAEGFILSSQIDREETLEDAGEDCLHELIQRSMIQVGTTDASGRVKTCRMHDLMRDLCLEKARDENFLQILSPSSFNDISNARRIALHFGSNADAARRIAKISWCFAESADFGHKGEQFSHKWRKHSAKDGAAKGRRGGLDSKDLPHLTDLQKLGISAIKTEDQMKAVLESPCITSDHLHSLSLSHRLDAYPSLEALSHCQKLSKLYLWGKIAEKTPLQQQLPPNITKLTLYGSELKVHDPMATLEMFPFLKFLKLSTASYMGTQMACSENGFPRLEHLQLIYLPALQEWKIEKGAMPRLNHLTIRYCQWLKMIPEGLSFVTTIQELRILDMPTEFKDRLQNIESCGDEPTTAQLKGVDFYKIKHIPSVKFE</sequence>
<feature type="domain" description="Disease resistance N-terminal" evidence="5">
    <location>
        <begin position="9"/>
        <end position="91"/>
    </location>
</feature>
<dbReference type="InterPro" id="IPR036388">
    <property type="entry name" value="WH-like_DNA-bd_sf"/>
</dbReference>
<dbReference type="Gene3D" id="3.80.10.10">
    <property type="entry name" value="Ribonuclease Inhibitor"/>
    <property type="match status" value="1"/>
</dbReference>
<name>A0AAN8WDJ6_9MAGN</name>
<dbReference type="Gene3D" id="1.10.10.10">
    <property type="entry name" value="Winged helix-like DNA-binding domain superfamily/Winged helix DNA-binding domain"/>
    <property type="match status" value="1"/>
</dbReference>
<dbReference type="InterPro" id="IPR058922">
    <property type="entry name" value="WHD_DRP"/>
</dbReference>
<dbReference type="FunFam" id="1.10.8.430:FF:000003">
    <property type="entry name" value="Probable disease resistance protein At5g66910"/>
    <property type="match status" value="1"/>
</dbReference>
<reference evidence="7 8" key="1">
    <citation type="submission" date="2023-12" db="EMBL/GenBank/DDBJ databases">
        <title>A high-quality genome assembly for Dillenia turbinata (Dilleniales).</title>
        <authorList>
            <person name="Chanderbali A."/>
        </authorList>
    </citation>
    <scope>NUCLEOTIDE SEQUENCE [LARGE SCALE GENOMIC DNA]</scope>
    <source>
        <strain evidence="7">LSX21</strain>
        <tissue evidence="7">Leaf</tissue>
    </source>
</reference>
<evidence type="ECO:0000259" key="6">
    <source>
        <dbReference type="Pfam" id="PF23559"/>
    </source>
</evidence>
<accession>A0AAN8WDJ6</accession>
<keyword evidence="3" id="KW-0611">Plant defense</keyword>
<evidence type="ECO:0000256" key="1">
    <source>
        <dbReference type="ARBA" id="ARBA00022737"/>
    </source>
</evidence>
<dbReference type="Pfam" id="PF00931">
    <property type="entry name" value="NB-ARC"/>
    <property type="match status" value="1"/>
</dbReference>
<dbReference type="Gene3D" id="1.10.8.430">
    <property type="entry name" value="Helical domain of apoptotic protease-activating factors"/>
    <property type="match status" value="1"/>
</dbReference>
<keyword evidence="1" id="KW-0677">Repeat</keyword>
<evidence type="ECO:0000256" key="2">
    <source>
        <dbReference type="ARBA" id="ARBA00022741"/>
    </source>
</evidence>
<dbReference type="SUPFAM" id="SSF52540">
    <property type="entry name" value="P-loop containing nucleoside triphosphate hydrolases"/>
    <property type="match status" value="1"/>
</dbReference>
<dbReference type="InterPro" id="IPR002182">
    <property type="entry name" value="NB-ARC"/>
</dbReference>
<dbReference type="PANTHER" id="PTHR23155">
    <property type="entry name" value="DISEASE RESISTANCE PROTEIN RP"/>
    <property type="match status" value="1"/>
</dbReference>
<dbReference type="GO" id="GO:0043531">
    <property type="term" value="F:ADP binding"/>
    <property type="evidence" value="ECO:0007669"/>
    <property type="project" value="InterPro"/>
</dbReference>
<dbReference type="CDD" id="cd14798">
    <property type="entry name" value="RX-CC_like"/>
    <property type="match status" value="1"/>
</dbReference>
<dbReference type="InterPro" id="IPR044974">
    <property type="entry name" value="Disease_R_plants"/>
</dbReference>
<evidence type="ECO:0000256" key="3">
    <source>
        <dbReference type="ARBA" id="ARBA00022821"/>
    </source>
</evidence>
<dbReference type="PANTHER" id="PTHR23155:SF1185">
    <property type="entry name" value="DISEASE RESISTANCE RPP8-LIKE PROTEIN 3-RELATED"/>
    <property type="match status" value="1"/>
</dbReference>
<dbReference type="InterPro" id="IPR038005">
    <property type="entry name" value="RX-like_CC"/>
</dbReference>
<dbReference type="Gene3D" id="1.20.5.4130">
    <property type="match status" value="1"/>
</dbReference>
<evidence type="ECO:0000313" key="7">
    <source>
        <dbReference type="EMBL" id="KAK6946372.1"/>
    </source>
</evidence>
<evidence type="ECO:0000259" key="5">
    <source>
        <dbReference type="Pfam" id="PF18052"/>
    </source>
</evidence>
<dbReference type="PRINTS" id="PR00364">
    <property type="entry name" value="DISEASERSIST"/>
</dbReference>
<comment type="caution">
    <text evidence="7">The sequence shown here is derived from an EMBL/GenBank/DDBJ whole genome shotgun (WGS) entry which is preliminary data.</text>
</comment>
<evidence type="ECO:0000313" key="8">
    <source>
        <dbReference type="Proteomes" id="UP001370490"/>
    </source>
</evidence>
<dbReference type="AlphaFoldDB" id="A0AAN8WDJ6"/>
<organism evidence="7 8">
    <name type="scientific">Dillenia turbinata</name>
    <dbReference type="NCBI Taxonomy" id="194707"/>
    <lineage>
        <taxon>Eukaryota</taxon>
        <taxon>Viridiplantae</taxon>
        <taxon>Streptophyta</taxon>
        <taxon>Embryophyta</taxon>
        <taxon>Tracheophyta</taxon>
        <taxon>Spermatophyta</taxon>
        <taxon>Magnoliopsida</taxon>
        <taxon>eudicotyledons</taxon>
        <taxon>Gunneridae</taxon>
        <taxon>Pentapetalae</taxon>
        <taxon>Dilleniales</taxon>
        <taxon>Dilleniaceae</taxon>
        <taxon>Dillenia</taxon>
    </lineage>
</organism>
<dbReference type="GO" id="GO:0098542">
    <property type="term" value="P:defense response to other organism"/>
    <property type="evidence" value="ECO:0007669"/>
    <property type="project" value="TreeGrafter"/>
</dbReference>